<feature type="domain" description="PAS" evidence="9">
    <location>
        <begin position="192"/>
        <end position="262"/>
    </location>
</feature>
<dbReference type="Gene3D" id="3.30.565.10">
    <property type="entry name" value="Histidine kinase-like ATPase, C-terminal domain"/>
    <property type="match status" value="1"/>
</dbReference>
<dbReference type="InterPro" id="IPR005467">
    <property type="entry name" value="His_kinase_dom"/>
</dbReference>
<comment type="catalytic activity">
    <reaction evidence="1">
        <text>ATP + protein L-histidine = ADP + protein N-phospho-L-histidine.</text>
        <dbReference type="EC" id="2.7.13.3"/>
    </reaction>
</comment>
<dbReference type="SUPFAM" id="SSF55785">
    <property type="entry name" value="PYP-like sensor domain (PAS domain)"/>
    <property type="match status" value="4"/>
</dbReference>
<evidence type="ECO:0000256" key="5">
    <source>
        <dbReference type="ARBA" id="ARBA00022777"/>
    </source>
</evidence>
<feature type="coiled-coil region" evidence="6">
    <location>
        <begin position="175"/>
        <end position="202"/>
    </location>
</feature>
<dbReference type="OrthoDB" id="230688at2157"/>
<keyword evidence="3" id="KW-0597">Phosphoprotein</keyword>
<dbReference type="SMART" id="SM00091">
    <property type="entry name" value="PAS"/>
    <property type="match status" value="4"/>
</dbReference>
<keyword evidence="6" id="KW-0175">Coiled coil</keyword>
<dbReference type="GO" id="GO:0006355">
    <property type="term" value="P:regulation of DNA-templated transcription"/>
    <property type="evidence" value="ECO:0007669"/>
    <property type="project" value="InterPro"/>
</dbReference>
<gene>
    <name evidence="11" type="ordered locus">MCP_1856</name>
</gene>
<proteinExistence type="predicted"/>
<evidence type="ECO:0000259" key="9">
    <source>
        <dbReference type="PROSITE" id="PS50112"/>
    </source>
</evidence>
<dbReference type="SUPFAM" id="SSF55874">
    <property type="entry name" value="ATPase domain of HSP90 chaperone/DNA topoisomerase II/histidine kinase"/>
    <property type="match status" value="1"/>
</dbReference>
<dbReference type="CDD" id="cd00075">
    <property type="entry name" value="HATPase"/>
    <property type="match status" value="1"/>
</dbReference>
<dbReference type="InParanoid" id="D1YZQ6"/>
<dbReference type="GeneID" id="8681742"/>
<dbReference type="PROSITE" id="PS50109">
    <property type="entry name" value="HIS_KIN"/>
    <property type="match status" value="1"/>
</dbReference>
<dbReference type="InterPro" id="IPR013655">
    <property type="entry name" value="PAS_fold_3"/>
</dbReference>
<evidence type="ECO:0000259" key="10">
    <source>
        <dbReference type="PROSITE" id="PS50113"/>
    </source>
</evidence>
<dbReference type="PANTHER" id="PTHR43304:SF1">
    <property type="entry name" value="PAC DOMAIN-CONTAINING PROTEIN"/>
    <property type="match status" value="1"/>
</dbReference>
<dbReference type="Gene3D" id="2.10.70.100">
    <property type="match status" value="1"/>
</dbReference>
<keyword evidence="5 11" id="KW-0418">Kinase</keyword>
<evidence type="ECO:0000313" key="12">
    <source>
        <dbReference type="Proteomes" id="UP000001882"/>
    </source>
</evidence>
<dbReference type="Gene3D" id="3.30.450.20">
    <property type="entry name" value="PAS domain"/>
    <property type="match status" value="4"/>
</dbReference>
<dbReference type="PRINTS" id="PR00344">
    <property type="entry name" value="BCTRLSENSOR"/>
</dbReference>
<evidence type="ECO:0000259" key="8">
    <source>
        <dbReference type="PROSITE" id="PS50109"/>
    </source>
</evidence>
<dbReference type="InterPro" id="IPR013767">
    <property type="entry name" value="PAS_fold"/>
</dbReference>
<feature type="domain" description="PAC" evidence="10">
    <location>
        <begin position="139"/>
        <end position="191"/>
    </location>
</feature>
<dbReference type="Pfam" id="PF08448">
    <property type="entry name" value="PAS_4"/>
    <property type="match status" value="2"/>
</dbReference>
<feature type="compositionally biased region" description="Basic residues" evidence="7">
    <location>
        <begin position="1"/>
        <end position="12"/>
    </location>
</feature>
<dbReference type="KEGG" id="mpd:MCP_1856"/>
<dbReference type="PANTHER" id="PTHR43304">
    <property type="entry name" value="PHYTOCHROME-LIKE PROTEIN CPH1"/>
    <property type="match status" value="1"/>
</dbReference>
<dbReference type="AlphaFoldDB" id="D1YZQ6"/>
<keyword evidence="12" id="KW-1185">Reference proteome</keyword>
<dbReference type="Pfam" id="PF08447">
    <property type="entry name" value="PAS_3"/>
    <property type="match status" value="1"/>
</dbReference>
<dbReference type="InterPro" id="IPR000014">
    <property type="entry name" value="PAS"/>
</dbReference>
<dbReference type="eggNOG" id="arCOG06737">
    <property type="taxonomic scope" value="Archaea"/>
</dbReference>
<dbReference type="InterPro" id="IPR004358">
    <property type="entry name" value="Sig_transdc_His_kin-like_C"/>
</dbReference>
<dbReference type="PROSITE" id="PS50113">
    <property type="entry name" value="PAC"/>
    <property type="match status" value="4"/>
</dbReference>
<evidence type="ECO:0000256" key="4">
    <source>
        <dbReference type="ARBA" id="ARBA00022679"/>
    </source>
</evidence>
<accession>D1YZQ6</accession>
<dbReference type="eggNOG" id="arCOG02348">
    <property type="taxonomic scope" value="Archaea"/>
</dbReference>
<feature type="domain" description="PAC" evidence="10">
    <location>
        <begin position="265"/>
        <end position="317"/>
    </location>
</feature>
<dbReference type="InterPro" id="IPR001610">
    <property type="entry name" value="PAC"/>
</dbReference>
<feature type="domain" description="Histidine kinase" evidence="8">
    <location>
        <begin position="583"/>
        <end position="798"/>
    </location>
</feature>
<dbReference type="GO" id="GO:0004673">
    <property type="term" value="F:protein histidine kinase activity"/>
    <property type="evidence" value="ECO:0007669"/>
    <property type="project" value="UniProtKB-EC"/>
</dbReference>
<dbReference type="Pfam" id="PF00989">
    <property type="entry name" value="PAS"/>
    <property type="match status" value="1"/>
</dbReference>
<evidence type="ECO:0000256" key="3">
    <source>
        <dbReference type="ARBA" id="ARBA00022553"/>
    </source>
</evidence>
<dbReference type="EMBL" id="AP011532">
    <property type="protein sequence ID" value="BAI61928.1"/>
    <property type="molecule type" value="Genomic_DNA"/>
</dbReference>
<protein>
    <recommendedName>
        <fullName evidence="2">histidine kinase</fullName>
        <ecNumber evidence="2">2.7.13.3</ecNumber>
    </recommendedName>
</protein>
<reference evidence="11 12" key="2">
    <citation type="journal article" date="2008" name="Int. J. Syst. Evol. Microbiol.">
        <title>Methanocella paludicola gen. nov., sp. nov., a methane-producing archaeon, the first isolate of the lineage 'Rice Cluster I', and proposal of the new archaeal order Methanocellales ord. nov.</title>
        <authorList>
            <person name="Sakai S."/>
            <person name="Imachi H."/>
            <person name="Hanada S."/>
            <person name="Ohashi A."/>
            <person name="Harada H."/>
            <person name="Kamagata Y."/>
        </authorList>
    </citation>
    <scope>NUCLEOTIDE SEQUENCE [LARGE SCALE GENOMIC DNA]</scope>
    <source>
        <strain evidence="12">DSM 17711 / JCM 13418 / NBRC 101707 / SANAE</strain>
    </source>
</reference>
<dbReference type="eggNOG" id="arCOG06516">
    <property type="taxonomic scope" value="Archaea"/>
</dbReference>
<dbReference type="InterPro" id="IPR036890">
    <property type="entry name" value="HATPase_C_sf"/>
</dbReference>
<dbReference type="InterPro" id="IPR003594">
    <property type="entry name" value="HATPase_dom"/>
</dbReference>
<dbReference type="InterPro" id="IPR035965">
    <property type="entry name" value="PAS-like_dom_sf"/>
</dbReference>
<dbReference type="InterPro" id="IPR052162">
    <property type="entry name" value="Sensor_kinase/Photoreceptor"/>
</dbReference>
<evidence type="ECO:0000256" key="2">
    <source>
        <dbReference type="ARBA" id="ARBA00012438"/>
    </source>
</evidence>
<name>D1YZQ6_METPS</name>
<keyword evidence="4" id="KW-0808">Transferase</keyword>
<dbReference type="NCBIfam" id="TIGR00229">
    <property type="entry name" value="sensory_box"/>
    <property type="match status" value="4"/>
</dbReference>
<feature type="domain" description="PAS" evidence="9">
    <location>
        <begin position="318"/>
        <end position="388"/>
    </location>
</feature>
<dbReference type="Pfam" id="PF02518">
    <property type="entry name" value="HATPase_c"/>
    <property type="match status" value="1"/>
</dbReference>
<dbReference type="InterPro" id="IPR013656">
    <property type="entry name" value="PAS_4"/>
</dbReference>
<dbReference type="SMART" id="SM00387">
    <property type="entry name" value="HATPase_c"/>
    <property type="match status" value="1"/>
</dbReference>
<feature type="region of interest" description="Disordered" evidence="7">
    <location>
        <begin position="1"/>
        <end position="23"/>
    </location>
</feature>
<dbReference type="PROSITE" id="PS50112">
    <property type="entry name" value="PAS"/>
    <property type="match status" value="3"/>
</dbReference>
<dbReference type="RefSeq" id="WP_012900605.1">
    <property type="nucleotide sequence ID" value="NC_013665.1"/>
</dbReference>
<organism evidence="11 12">
    <name type="scientific">Methanocella paludicola (strain DSM 17711 / JCM 13418 / NBRC 101707 / SANAE)</name>
    <dbReference type="NCBI Taxonomy" id="304371"/>
    <lineage>
        <taxon>Archaea</taxon>
        <taxon>Methanobacteriati</taxon>
        <taxon>Methanobacteriota</taxon>
        <taxon>Stenosarchaea group</taxon>
        <taxon>Methanomicrobia</taxon>
        <taxon>Methanocellales</taxon>
        <taxon>Methanocellaceae</taxon>
        <taxon>Methanocella</taxon>
    </lineage>
</organism>
<dbReference type="STRING" id="304371.MCP_1856"/>
<evidence type="ECO:0000256" key="7">
    <source>
        <dbReference type="SAM" id="MobiDB-lite"/>
    </source>
</evidence>
<sequence length="799" mass="91120">MTAKRGSRKKTSSTRSVAPEDKDRRIKELEDRVAILENELRSCREKTAPIDFIDRKRAEEALRVGEERYRSLVESAGAWVWETNQDFVLTYDSPRGLEILGYGPDEVIGRLPFSFMPEDELERIKLIVGPAIARHDPIQRIENRLIKKDGSIATIETTAVPLFDESGRYRGYRGVNHDVTERKRAEEALKESEEKYRFLVENSKDVIWKMDMEARWTFVSGNVEKVNGYRPDEMVGKPIWDFIAPECHDFIRKKLLKRMRGEEIAPYLTWSMNKDGGRTPLEVVTTAITDEAGKIVGVQGISRDITRRLQAEKALQESERRYRDIVEDQTELIALLNIDLVITFVNDAYCRYFGKKREELVGHTLLTLVSEEDREAVKASIAGLSEKDPAASIEQRVKRPDGSLSWTDWKNRIVFDEHGRPTGYQAVGRDITERKRAEKALIREKHILTKSQEAAHVGNWAFDLQTREITGSDEVYRIFGYEPGEVKLSREWVRSHVLPEDLSILDNFMVARVRDGSLGSVDYRIKRRNGSVGYLNTIVDKSVRDNAGRIRRLYGIIQDVSGRKQAEEEMKTAKQQSELYLDLMGHDINNMHQVALGYLELASTMPPGEEQAKLLEKPVEVLQRSTQLILNVRKLQKLQEGVFQTQEVDVCEVLMGVRREFGTIPNKAITLNMNGCDQCLVHANELLHDVFANLVGNAIKHTGDRADVVIDMDILKDNGRKYCRVMVEDNGPGIPDDFKGKIFNRMLRGTTKAKGMGLGLYLVKSLVDSYGGRVWVEDRVQGDHTKGARFVVLLPALEK</sequence>
<feature type="domain" description="PAS" evidence="9">
    <location>
        <begin position="65"/>
        <end position="135"/>
    </location>
</feature>
<feature type="domain" description="PAC" evidence="10">
    <location>
        <begin position="391"/>
        <end position="443"/>
    </location>
</feature>
<reference evidence="11 12" key="1">
    <citation type="journal article" date="2007" name="Appl. Environ. Microbiol.">
        <title>Isolation of key methanogens for global methane emission from rice paddy fields: a novel isolate affiliated with the clone cluster rice cluster I.</title>
        <authorList>
            <person name="Sakai S."/>
            <person name="Imachi H."/>
            <person name="Sekiguchi Y."/>
            <person name="Ohashi A."/>
            <person name="Harada H."/>
            <person name="Kamagata Y."/>
        </authorList>
    </citation>
    <scope>NUCLEOTIDE SEQUENCE [LARGE SCALE GENOMIC DNA]</scope>
    <source>
        <strain evidence="12">DSM 17711 / JCM 13418 / NBRC 101707 / SANAE</strain>
    </source>
</reference>
<feature type="domain" description="PAC" evidence="10">
    <location>
        <begin position="519"/>
        <end position="572"/>
    </location>
</feature>
<dbReference type="Proteomes" id="UP000001882">
    <property type="component" value="Chromosome"/>
</dbReference>
<dbReference type="SMART" id="SM00086">
    <property type="entry name" value="PAC"/>
    <property type="match status" value="4"/>
</dbReference>
<evidence type="ECO:0000313" key="11">
    <source>
        <dbReference type="EMBL" id="BAI61928.1"/>
    </source>
</evidence>
<evidence type="ECO:0000256" key="1">
    <source>
        <dbReference type="ARBA" id="ARBA00000085"/>
    </source>
</evidence>
<dbReference type="CDD" id="cd00130">
    <property type="entry name" value="PAS"/>
    <property type="match status" value="4"/>
</dbReference>
<dbReference type="InterPro" id="IPR000700">
    <property type="entry name" value="PAS-assoc_C"/>
</dbReference>
<evidence type="ECO:0000256" key="6">
    <source>
        <dbReference type="SAM" id="Coils"/>
    </source>
</evidence>
<reference evidence="12" key="3">
    <citation type="journal article" date="2011" name="PLoS ONE">
        <title>Genome sequence of a mesophilic hydrogenotrophic methanogen Methanocella paludicola, the first cultivated representative of the order Methanocellales.</title>
        <authorList>
            <person name="Sakai S."/>
            <person name="Takaki Y."/>
            <person name="Shimamura S."/>
            <person name="Sekine M."/>
            <person name="Tajima T."/>
            <person name="Kosugi H."/>
            <person name="Ichikawa N."/>
            <person name="Tasumi E."/>
            <person name="Hiraki A.T."/>
            <person name="Shimizu A."/>
            <person name="Kato Y."/>
            <person name="Nishiko R."/>
            <person name="Mori K."/>
            <person name="Fujita N."/>
            <person name="Imachi H."/>
            <person name="Takai K."/>
        </authorList>
    </citation>
    <scope>NUCLEOTIDE SEQUENCE [LARGE SCALE GENOMIC DNA]</scope>
    <source>
        <strain evidence="12">DSM 17711 / JCM 13418 / NBRC 101707 / SANAE</strain>
    </source>
</reference>
<dbReference type="EC" id="2.7.13.3" evidence="2"/>